<evidence type="ECO:0000256" key="4">
    <source>
        <dbReference type="SAM" id="MobiDB-lite"/>
    </source>
</evidence>
<dbReference type="Gramene" id="AET6Gv20466500.9">
    <property type="protein sequence ID" value="AET6Gv20466500.9"/>
    <property type="gene ID" value="AET6Gv20466500"/>
</dbReference>
<reference evidence="6" key="3">
    <citation type="journal article" date="2017" name="Nature">
        <title>Genome sequence of the progenitor of the wheat D genome Aegilops tauschii.</title>
        <authorList>
            <person name="Luo M.C."/>
            <person name="Gu Y.Q."/>
            <person name="Puiu D."/>
            <person name="Wang H."/>
            <person name="Twardziok S.O."/>
            <person name="Deal K.R."/>
            <person name="Huo N."/>
            <person name="Zhu T."/>
            <person name="Wang L."/>
            <person name="Wang Y."/>
            <person name="McGuire P.E."/>
            <person name="Liu S."/>
            <person name="Long H."/>
            <person name="Ramasamy R.K."/>
            <person name="Rodriguez J.C."/>
            <person name="Van S.L."/>
            <person name="Yuan L."/>
            <person name="Wang Z."/>
            <person name="Xia Z."/>
            <person name="Xiao L."/>
            <person name="Anderson O.D."/>
            <person name="Ouyang S."/>
            <person name="Liang Y."/>
            <person name="Zimin A.V."/>
            <person name="Pertea G."/>
            <person name="Qi P."/>
            <person name="Bennetzen J.L."/>
            <person name="Dai X."/>
            <person name="Dawson M.W."/>
            <person name="Muller H.G."/>
            <person name="Kugler K."/>
            <person name="Rivarola-Duarte L."/>
            <person name="Spannagl M."/>
            <person name="Mayer K.F.X."/>
            <person name="Lu F.H."/>
            <person name="Bevan M.W."/>
            <person name="Leroy P."/>
            <person name="Li P."/>
            <person name="You F.M."/>
            <person name="Sun Q."/>
            <person name="Liu Z."/>
            <person name="Lyons E."/>
            <person name="Wicker T."/>
            <person name="Salzberg S.L."/>
            <person name="Devos K.M."/>
            <person name="Dvorak J."/>
        </authorList>
    </citation>
    <scope>NUCLEOTIDE SEQUENCE [LARGE SCALE GENOMIC DNA]</scope>
    <source>
        <strain evidence="6">cv. AL8/78</strain>
    </source>
</reference>
<feature type="region of interest" description="Disordered" evidence="4">
    <location>
        <begin position="1"/>
        <end position="94"/>
    </location>
</feature>
<sequence>RLVEYFPSPRQSRHASVAQLFHPHTTPRKSCRSHHPAQKAPHPPPSSPPPPFSLPQTVALPRTHELQSSSLAPMGRGRPKRRPPKPVESSEDEAFMMPIGAAVEVRRDDPGFAGSFYEATVTSHLLSDGGHGRYTVAYSTLLGEEAEPLRETAAAANVRPRPPPEEREFVIHEMVEAFHSDGWWAGVVAAVVPPTVTGDRRRRAYRVTFPTLRETLQFEETDLRPHRVFQGGRWVPAAEVGKGSPLFSEGNQVEVSHFARNFSGSWNPATVLKVIGATHFLVQYMHIGKDDESATEILDSQYIRPSRDITNMDSRYRFSPASHVEVLHEGGWQPTIIVKVLGSEINKKYVVNLKNPKTDMDDVEPVDVLTVESTQLRPRFDWDGKKWVRCLKKPLLQTYVHEMHPFQKPCNGPRLTSRKRPIPAFYDGSDKVSNKPGSRRDKKLKDEDVTSEQISPVLSIRNVNNEIIHKQGNAALALRSGLSLPSLPQMAAFGSLSSSTLPPSCHLEQSSSQMIIVPSMAQSQQIQASLFGGFGEPRPVPQGPLLGTRSLGSDFRIIEGSKNVLSGQGKQSTVGTGTELSRQMEKCVSSQTAVALGENHETMQPMKGIAAPAKATEEDMAELPNDLTAGCETLPEMDELSCIDPTSRKDIGGSQAGNGRDDLEQGGYTGEAHDSCCPLLSESAAVHESIMDTNGRISEPLASQHLPFVKTSPMWAHLEGLEIFRKAPQRPNFHQFEQHGQEVCQGLALGLMFSFAILAESINRLNALDDSRLLEQKMTGLALLEADGFDVKDLRSRVETLLHAKNSCVELQDSMRNLEEKIAHKETKDRELGKQVRSLAMAVHHHDLHAYLMRNVMRSAITQKMNNAMEISRLKTEANKLKRSCLSITIAVPR</sequence>
<dbReference type="Proteomes" id="UP000015105">
    <property type="component" value="Chromosome 6D"/>
</dbReference>
<feature type="domain" description="Agenet" evidence="5">
    <location>
        <begin position="245"/>
        <end position="311"/>
    </location>
</feature>
<protein>
    <recommendedName>
        <fullName evidence="5">Agenet domain-containing protein</fullName>
    </recommendedName>
</protein>
<dbReference type="InterPro" id="IPR007930">
    <property type="entry name" value="DUF724"/>
</dbReference>
<dbReference type="InterPro" id="IPR008395">
    <property type="entry name" value="Agenet-like_dom"/>
</dbReference>
<feature type="region of interest" description="Disordered" evidence="4">
    <location>
        <begin position="411"/>
        <end position="450"/>
    </location>
</feature>
<dbReference type="EnsemblPlants" id="AET6Gv20466500.9">
    <property type="protein sequence ID" value="AET6Gv20466500.9"/>
    <property type="gene ID" value="AET6Gv20466500"/>
</dbReference>
<keyword evidence="2" id="KW-0341">Growth regulation</keyword>
<dbReference type="PANTHER" id="PTHR31917:SF161">
    <property type="entry name" value="AGENET DOMAIN-CONTAINING PROTEIN"/>
    <property type="match status" value="1"/>
</dbReference>
<dbReference type="STRING" id="200361.A0A453NSE4"/>
<reference evidence="7" key="1">
    <citation type="journal article" date="2014" name="Science">
        <title>Ancient hybridizations among the ancestral genomes of bread wheat.</title>
        <authorList>
            <consortium name="International Wheat Genome Sequencing Consortium,"/>
            <person name="Marcussen T."/>
            <person name="Sandve S.R."/>
            <person name="Heier L."/>
            <person name="Spannagl M."/>
            <person name="Pfeifer M."/>
            <person name="Jakobsen K.S."/>
            <person name="Wulff B.B."/>
            <person name="Steuernagel B."/>
            <person name="Mayer K.F."/>
            <person name="Olsen O.A."/>
        </authorList>
    </citation>
    <scope>NUCLEOTIDE SEQUENCE [LARGE SCALE GENOMIC DNA]</scope>
    <source>
        <strain evidence="7">cv. AL8/78</strain>
    </source>
</reference>
<proteinExistence type="predicted"/>
<keyword evidence="7" id="KW-1185">Reference proteome</keyword>
<keyword evidence="3" id="KW-0175">Coiled coil</keyword>
<evidence type="ECO:0000256" key="2">
    <source>
        <dbReference type="ARBA" id="ARBA00022604"/>
    </source>
</evidence>
<keyword evidence="1" id="KW-0813">Transport</keyword>
<dbReference type="SMART" id="SM00743">
    <property type="entry name" value="Agenet"/>
    <property type="match status" value="4"/>
</dbReference>
<accession>A0A453NSE4</accession>
<evidence type="ECO:0000256" key="1">
    <source>
        <dbReference type="ARBA" id="ARBA00022448"/>
    </source>
</evidence>
<evidence type="ECO:0000313" key="7">
    <source>
        <dbReference type="Proteomes" id="UP000015105"/>
    </source>
</evidence>
<organism evidence="6 7">
    <name type="scientific">Aegilops tauschii subsp. strangulata</name>
    <name type="common">Goatgrass</name>
    <dbReference type="NCBI Taxonomy" id="200361"/>
    <lineage>
        <taxon>Eukaryota</taxon>
        <taxon>Viridiplantae</taxon>
        <taxon>Streptophyta</taxon>
        <taxon>Embryophyta</taxon>
        <taxon>Tracheophyta</taxon>
        <taxon>Spermatophyta</taxon>
        <taxon>Magnoliopsida</taxon>
        <taxon>Liliopsida</taxon>
        <taxon>Poales</taxon>
        <taxon>Poaceae</taxon>
        <taxon>BOP clade</taxon>
        <taxon>Pooideae</taxon>
        <taxon>Triticodae</taxon>
        <taxon>Triticeae</taxon>
        <taxon>Triticinae</taxon>
        <taxon>Aegilops</taxon>
    </lineage>
</organism>
<feature type="compositionally biased region" description="Pro residues" evidence="4">
    <location>
        <begin position="41"/>
        <end position="53"/>
    </location>
</feature>
<dbReference type="PANTHER" id="PTHR31917">
    <property type="entry name" value="AGENET DOMAIN-CONTAINING PROTEIN-RELATED"/>
    <property type="match status" value="1"/>
</dbReference>
<dbReference type="Pfam" id="PF05641">
    <property type="entry name" value="Agenet"/>
    <property type="match status" value="2"/>
</dbReference>
<dbReference type="Pfam" id="PF05266">
    <property type="entry name" value="DUF724"/>
    <property type="match status" value="1"/>
</dbReference>
<feature type="domain" description="Agenet" evidence="5">
    <location>
        <begin position="167"/>
        <end position="231"/>
    </location>
</feature>
<evidence type="ECO:0000256" key="3">
    <source>
        <dbReference type="SAM" id="Coils"/>
    </source>
</evidence>
<name>A0A453NSE4_AEGTS</name>
<dbReference type="InterPro" id="IPR014002">
    <property type="entry name" value="Agenet_dom_plant"/>
</dbReference>
<evidence type="ECO:0000313" key="6">
    <source>
        <dbReference type="EnsemblPlants" id="AET6Gv20466500.9"/>
    </source>
</evidence>
<feature type="compositionally biased region" description="Basic residues" evidence="4">
    <location>
        <begin position="25"/>
        <end position="37"/>
    </location>
</feature>
<feature type="domain" description="Agenet" evidence="5">
    <location>
        <begin position="316"/>
        <end position="384"/>
    </location>
</feature>
<reference evidence="6" key="5">
    <citation type="journal article" date="2021" name="G3 (Bethesda)">
        <title>Aegilops tauschii genome assembly Aet v5.0 features greater sequence contiguity and improved annotation.</title>
        <authorList>
            <person name="Wang L."/>
            <person name="Zhu T."/>
            <person name="Rodriguez J.C."/>
            <person name="Deal K.R."/>
            <person name="Dubcovsky J."/>
            <person name="McGuire P.E."/>
            <person name="Lux T."/>
            <person name="Spannagl M."/>
            <person name="Mayer K.F.X."/>
            <person name="Baldrich P."/>
            <person name="Meyers B.C."/>
            <person name="Huo N."/>
            <person name="Gu Y.Q."/>
            <person name="Zhou H."/>
            <person name="Devos K.M."/>
            <person name="Bennetzen J.L."/>
            <person name="Unver T."/>
            <person name="Budak H."/>
            <person name="Gulick P.J."/>
            <person name="Galiba G."/>
            <person name="Kalapos B."/>
            <person name="Nelson D.R."/>
            <person name="Li P."/>
            <person name="You F.M."/>
            <person name="Luo M.C."/>
            <person name="Dvorak J."/>
        </authorList>
    </citation>
    <scope>NUCLEOTIDE SEQUENCE [LARGE SCALE GENOMIC DNA]</scope>
    <source>
        <strain evidence="6">cv. AL8/78</strain>
    </source>
</reference>
<reference evidence="7" key="2">
    <citation type="journal article" date="2017" name="Nat. Plants">
        <title>The Aegilops tauschii genome reveals multiple impacts of transposons.</title>
        <authorList>
            <person name="Zhao G."/>
            <person name="Zou C."/>
            <person name="Li K."/>
            <person name="Wang K."/>
            <person name="Li T."/>
            <person name="Gao L."/>
            <person name="Zhang X."/>
            <person name="Wang H."/>
            <person name="Yang Z."/>
            <person name="Liu X."/>
            <person name="Jiang W."/>
            <person name="Mao L."/>
            <person name="Kong X."/>
            <person name="Jiao Y."/>
            <person name="Jia J."/>
        </authorList>
    </citation>
    <scope>NUCLEOTIDE SEQUENCE [LARGE SCALE GENOMIC DNA]</scope>
    <source>
        <strain evidence="7">cv. AL8/78</strain>
    </source>
</reference>
<reference evidence="6" key="4">
    <citation type="submission" date="2019-03" db="UniProtKB">
        <authorList>
            <consortium name="EnsemblPlants"/>
        </authorList>
    </citation>
    <scope>IDENTIFICATION</scope>
</reference>
<dbReference type="AlphaFoldDB" id="A0A453NSE4"/>
<feature type="coiled-coil region" evidence="3">
    <location>
        <begin position="801"/>
        <end position="835"/>
    </location>
</feature>
<feature type="domain" description="Agenet" evidence="5">
    <location>
        <begin position="95"/>
        <end position="166"/>
    </location>
</feature>
<feature type="region of interest" description="Disordered" evidence="4">
    <location>
        <begin position="643"/>
        <end position="670"/>
    </location>
</feature>
<evidence type="ECO:0000259" key="5">
    <source>
        <dbReference type="SMART" id="SM00743"/>
    </source>
</evidence>